<reference evidence="3" key="1">
    <citation type="submission" date="2016-03" db="EMBL/GenBank/DDBJ databases">
        <title>Complete genome sequence of the type strain Actinoalloteichus hymeniacidonis DSM 45092.</title>
        <authorList>
            <person name="Schaffert L."/>
            <person name="Albersmeier A."/>
            <person name="Winkler A."/>
            <person name="Kalinowski J."/>
            <person name="Zotchev S."/>
            <person name="Ruckert C."/>
        </authorList>
    </citation>
    <scope>NUCLEOTIDE SEQUENCE [LARGE SCALE GENOMIC DNA]</scope>
    <source>
        <strain evidence="3">HPA177(T) (DSM 45092(T))</strain>
    </source>
</reference>
<dbReference type="SUPFAM" id="SSF51735">
    <property type="entry name" value="NAD(P)-binding Rossmann-fold domains"/>
    <property type="match status" value="1"/>
</dbReference>
<dbReference type="InterPro" id="IPR051468">
    <property type="entry name" value="Fungal_SecMetab_SDRs"/>
</dbReference>
<dbReference type="PANTHER" id="PTHR43544:SF2">
    <property type="entry name" value="OXIDOREDUCTASE"/>
    <property type="match status" value="1"/>
</dbReference>
<dbReference type="PANTHER" id="PTHR43544">
    <property type="entry name" value="SHORT-CHAIN DEHYDROGENASE/REDUCTASE"/>
    <property type="match status" value="1"/>
</dbReference>
<evidence type="ECO:0000313" key="2">
    <source>
        <dbReference type="EMBL" id="AOS65884.1"/>
    </source>
</evidence>
<dbReference type="Pfam" id="PF00106">
    <property type="entry name" value="adh_short"/>
    <property type="match status" value="1"/>
</dbReference>
<dbReference type="AlphaFoldDB" id="A0AAC9HUL6"/>
<evidence type="ECO:0000313" key="3">
    <source>
        <dbReference type="Proteomes" id="UP000095210"/>
    </source>
</evidence>
<gene>
    <name evidence="2" type="ORF">TL08_25540</name>
</gene>
<feature type="region of interest" description="Disordered" evidence="1">
    <location>
        <begin position="1"/>
        <end position="27"/>
    </location>
</feature>
<accession>A0AAC9HUL6</accession>
<proteinExistence type="predicted"/>
<organism evidence="2 3">
    <name type="scientific">Actinoalloteichus hymeniacidonis</name>
    <dbReference type="NCBI Taxonomy" id="340345"/>
    <lineage>
        <taxon>Bacteria</taxon>
        <taxon>Bacillati</taxon>
        <taxon>Actinomycetota</taxon>
        <taxon>Actinomycetes</taxon>
        <taxon>Pseudonocardiales</taxon>
        <taxon>Pseudonocardiaceae</taxon>
        <taxon>Actinoalloteichus</taxon>
    </lineage>
</organism>
<dbReference type="Proteomes" id="UP000095210">
    <property type="component" value="Chromosome"/>
</dbReference>
<dbReference type="Gene3D" id="3.40.50.720">
    <property type="entry name" value="NAD(P)-binding Rossmann-like Domain"/>
    <property type="match status" value="2"/>
</dbReference>
<evidence type="ECO:0000256" key="1">
    <source>
        <dbReference type="SAM" id="MobiDB-lite"/>
    </source>
</evidence>
<protein>
    <submittedName>
        <fullName evidence="2">Short chain dehydrogenase</fullName>
    </submittedName>
</protein>
<dbReference type="EMBL" id="CP014859">
    <property type="protein sequence ID" value="AOS65884.1"/>
    <property type="molecule type" value="Genomic_DNA"/>
</dbReference>
<dbReference type="InterPro" id="IPR036291">
    <property type="entry name" value="NAD(P)-bd_dom_sf"/>
</dbReference>
<keyword evidence="3" id="KW-1185">Reference proteome</keyword>
<dbReference type="GO" id="GO:0005737">
    <property type="term" value="C:cytoplasm"/>
    <property type="evidence" value="ECO:0007669"/>
    <property type="project" value="TreeGrafter"/>
</dbReference>
<name>A0AAC9HUL6_9PSEU</name>
<dbReference type="InterPro" id="IPR002347">
    <property type="entry name" value="SDR_fam"/>
</dbReference>
<sequence length="543" mass="59022">MRASPVCRGNGLTTGQRPEPMPPSVGKAYRRGRVQFRRRGNVGMEAVRNMTVRETDQEERRIEPMGIDPDRLADCLAVIAEVEELPDQHPDYVAVRRATARIYKAVRRQRRNAKRDAIREADEAVIAATATGAPGRIDDETKGLPLISATQGTSAGTYQRPRSCYTCKNRYREVDAFYHQLCPSCAELNRSKRDARTDLTGRRALLTGGRAKIGMYIALRLLRDGAHTTITTRFPADAVRRFTSMPDSADWLHRLRVVGIDLRDPGQVIALADSVREQGPLDILINNAAQTVRRSPGSYTPLIAAESAPLPAGPLPEMISFGHSAAVHPAALVGAIADAGSEPGGLTPEVVTALALTADPAAPARLADGAMVDAGGLVPDTAESNSWIQRVQEVEPTEMLEVQLCNMTAPFILVSNLRSAMAAAPARRKYVVNVSAMEGQFSRAYKGPGHPHTNMAKAALNMLTRTSAEEMLNNDGILMTSVDTGWITDERPHAIKLRLADEGFHAPLDLVDGAARVYDPIVRGEEGEDIRGCFLKDYAPAAW</sequence>
<dbReference type="KEGG" id="ahm:TL08_25540"/>
<dbReference type="GO" id="GO:0016491">
    <property type="term" value="F:oxidoreductase activity"/>
    <property type="evidence" value="ECO:0007669"/>
    <property type="project" value="TreeGrafter"/>
</dbReference>